<organism evidence="4 5">
    <name type="scientific">Salinivibrio costicola subsp. alcaliphilus</name>
    <dbReference type="NCBI Taxonomy" id="272773"/>
    <lineage>
        <taxon>Bacteria</taxon>
        <taxon>Pseudomonadati</taxon>
        <taxon>Pseudomonadota</taxon>
        <taxon>Gammaproteobacteria</taxon>
        <taxon>Vibrionales</taxon>
        <taxon>Vibrionaceae</taxon>
        <taxon>Salinivibrio</taxon>
    </lineage>
</organism>
<dbReference type="SUPFAM" id="SSF53146">
    <property type="entry name" value="Nitrogenase accessory factor-like"/>
    <property type="match status" value="1"/>
</dbReference>
<dbReference type="InterPro" id="IPR003731">
    <property type="entry name" value="Di-Nase_FeMo-co_biosynth"/>
</dbReference>
<comment type="caution">
    <text evidence="4">The sequence shown here is derived from an EMBL/GenBank/DDBJ whole genome shotgun (WGS) entry which is preliminary data.</text>
</comment>
<dbReference type="EMBL" id="MUFR01000008">
    <property type="protein sequence ID" value="OOF34688.1"/>
    <property type="molecule type" value="Genomic_DNA"/>
</dbReference>
<evidence type="ECO:0000259" key="3">
    <source>
        <dbReference type="Pfam" id="PF02579"/>
    </source>
</evidence>
<dbReference type="Proteomes" id="UP000189431">
    <property type="component" value="Unassembled WGS sequence"/>
</dbReference>
<evidence type="ECO:0000256" key="1">
    <source>
        <dbReference type="ARBA" id="ARBA00023231"/>
    </source>
</evidence>
<gene>
    <name evidence="4" type="ORF">BZJ21_04055</name>
</gene>
<keyword evidence="1" id="KW-0535">Nitrogen fixation</keyword>
<feature type="region of interest" description="Disordered" evidence="2">
    <location>
        <begin position="107"/>
        <end position="173"/>
    </location>
</feature>
<feature type="compositionally biased region" description="Gly residues" evidence="2">
    <location>
        <begin position="146"/>
        <end position="173"/>
    </location>
</feature>
<evidence type="ECO:0000313" key="5">
    <source>
        <dbReference type="Proteomes" id="UP000189431"/>
    </source>
</evidence>
<dbReference type="RefSeq" id="WP_077669176.1">
    <property type="nucleotide sequence ID" value="NZ_MUFR01000008.1"/>
</dbReference>
<proteinExistence type="predicted"/>
<protein>
    <recommendedName>
        <fullName evidence="3">Dinitrogenase iron-molybdenum cofactor biosynthesis domain-containing protein</fullName>
    </recommendedName>
</protein>
<dbReference type="Pfam" id="PF02579">
    <property type="entry name" value="Nitro_FeMo-Co"/>
    <property type="match status" value="1"/>
</dbReference>
<reference evidence="5" key="1">
    <citation type="submission" date="2017-01" db="EMBL/GenBank/DDBJ databases">
        <title>Draft genome of the species Salinivibrio costicola subsp. alcaliphilus.</title>
        <authorList>
            <person name="Lopez-Hermoso C."/>
            <person name="De La Haba R."/>
            <person name="Sanchez-Porro C."/>
            <person name="Ventosa A."/>
        </authorList>
    </citation>
    <scope>NUCLEOTIDE SEQUENCE [LARGE SCALE GENOMIC DNA]</scope>
    <source>
        <strain evidence="5">CBH448</strain>
    </source>
</reference>
<feature type="domain" description="Dinitrogenase iron-molybdenum cofactor biosynthesis" evidence="3">
    <location>
        <begin position="10"/>
        <end position="88"/>
    </location>
</feature>
<evidence type="ECO:0000256" key="2">
    <source>
        <dbReference type="SAM" id="MobiDB-lite"/>
    </source>
</evidence>
<sequence>MTIAIAMNQDRPAGHFMKAEHFALFDDDGQALAQFANPRVTEGCGAKNALIAMLKANQVTRVVTRHIGEHALAGLFDAGLHVYQLTNGRLNPTQWLSPAYWQPLTDASQGRPALQRMKQQQQQQPQQRKAACHSGRGRGCGAQDSGIGGQHRGCGHGQGQRGRNSGHGCGCHE</sequence>
<accession>A0ABX3KTF1</accession>
<keyword evidence="5" id="KW-1185">Reference proteome</keyword>
<name>A0ABX3KTF1_SALCS</name>
<dbReference type="InterPro" id="IPR036105">
    <property type="entry name" value="DiNase_FeMo-co_biosyn_sf"/>
</dbReference>
<dbReference type="Gene3D" id="3.30.420.130">
    <property type="entry name" value="Dinitrogenase iron-molybdenum cofactor biosynthesis domain"/>
    <property type="match status" value="1"/>
</dbReference>
<evidence type="ECO:0000313" key="4">
    <source>
        <dbReference type="EMBL" id="OOF34688.1"/>
    </source>
</evidence>